<proteinExistence type="predicted"/>
<reference evidence="1" key="1">
    <citation type="submission" date="2020-04" db="EMBL/GenBank/DDBJ databases">
        <authorList>
            <person name="Chiriac C."/>
            <person name="Salcher M."/>
            <person name="Ghai R."/>
            <person name="Kavagutti S V."/>
        </authorList>
    </citation>
    <scope>NUCLEOTIDE SEQUENCE</scope>
</reference>
<evidence type="ECO:0000313" key="1">
    <source>
        <dbReference type="EMBL" id="CAB4121367.1"/>
    </source>
</evidence>
<protein>
    <submittedName>
        <fullName evidence="1">Uncharacterized protein</fullName>
    </submittedName>
</protein>
<accession>A0A6J5KKA8</accession>
<dbReference type="EMBL" id="LR796146">
    <property type="protein sequence ID" value="CAB4121367.1"/>
    <property type="molecule type" value="Genomic_DNA"/>
</dbReference>
<sequence>MTFKTGDQVKFVTPAIEGQIVGATVDSESALLLLVEYQADGQTQQRYFKADQLEAA</sequence>
<organism evidence="1">
    <name type="scientific">uncultured Caudovirales phage</name>
    <dbReference type="NCBI Taxonomy" id="2100421"/>
    <lineage>
        <taxon>Viruses</taxon>
        <taxon>Duplodnaviria</taxon>
        <taxon>Heunggongvirae</taxon>
        <taxon>Uroviricota</taxon>
        <taxon>Caudoviricetes</taxon>
        <taxon>Peduoviridae</taxon>
        <taxon>Maltschvirus</taxon>
        <taxon>Maltschvirus maltsch</taxon>
    </lineage>
</organism>
<name>A0A6J5KKA8_9CAUD</name>
<gene>
    <name evidence="1" type="ORF">UFOVP12_23</name>
</gene>